<organism evidence="7 8">
    <name type="scientific">Circinella minor</name>
    <dbReference type="NCBI Taxonomy" id="1195481"/>
    <lineage>
        <taxon>Eukaryota</taxon>
        <taxon>Fungi</taxon>
        <taxon>Fungi incertae sedis</taxon>
        <taxon>Mucoromycota</taxon>
        <taxon>Mucoromycotina</taxon>
        <taxon>Mucoromycetes</taxon>
        <taxon>Mucorales</taxon>
        <taxon>Lichtheimiaceae</taxon>
        <taxon>Circinella</taxon>
    </lineage>
</organism>
<feature type="compositionally biased region" description="Polar residues" evidence="4">
    <location>
        <begin position="1"/>
        <end position="10"/>
    </location>
</feature>
<keyword evidence="2" id="KW-0694">RNA-binding</keyword>
<evidence type="ECO:0000256" key="4">
    <source>
        <dbReference type="SAM" id="MobiDB-lite"/>
    </source>
</evidence>
<dbReference type="Gene3D" id="3.30.70.330">
    <property type="match status" value="2"/>
</dbReference>
<feature type="domain" description="PUM-HD" evidence="6">
    <location>
        <begin position="636"/>
        <end position="989"/>
    </location>
</feature>
<evidence type="ECO:0000259" key="5">
    <source>
        <dbReference type="PROSITE" id="PS50102"/>
    </source>
</evidence>
<dbReference type="PROSITE" id="PS50303">
    <property type="entry name" value="PUM_HD"/>
    <property type="match status" value="1"/>
</dbReference>
<evidence type="ECO:0000313" key="8">
    <source>
        <dbReference type="Proteomes" id="UP000646827"/>
    </source>
</evidence>
<feature type="compositionally biased region" description="Low complexity" evidence="4">
    <location>
        <begin position="98"/>
        <end position="134"/>
    </location>
</feature>
<dbReference type="OrthoDB" id="2017782at2759"/>
<dbReference type="InterPro" id="IPR033133">
    <property type="entry name" value="PUM-HD"/>
</dbReference>
<feature type="compositionally biased region" description="Polar residues" evidence="4">
    <location>
        <begin position="37"/>
        <end position="49"/>
    </location>
</feature>
<dbReference type="PANTHER" id="PTHR47093">
    <property type="entry name" value="PROTEIN JSN1-RELATED"/>
    <property type="match status" value="1"/>
</dbReference>
<feature type="repeat" description="Pumilio" evidence="3">
    <location>
        <begin position="884"/>
        <end position="920"/>
    </location>
</feature>
<dbReference type="InterPro" id="IPR052645">
    <property type="entry name" value="Pumilio_domain_protein"/>
</dbReference>
<reference evidence="7 8" key="1">
    <citation type="submission" date="2020-12" db="EMBL/GenBank/DDBJ databases">
        <title>Metabolic potential, ecology and presence of endohyphal bacteria is reflected in genomic diversity of Mucoromycotina.</title>
        <authorList>
            <person name="Muszewska A."/>
            <person name="Okrasinska A."/>
            <person name="Steczkiewicz K."/>
            <person name="Drgas O."/>
            <person name="Orlowska M."/>
            <person name="Perlinska-Lenart U."/>
            <person name="Aleksandrzak-Piekarczyk T."/>
            <person name="Szatraj K."/>
            <person name="Zielenkiewicz U."/>
            <person name="Pilsyk S."/>
            <person name="Malc E."/>
            <person name="Mieczkowski P."/>
            <person name="Kruszewska J.S."/>
            <person name="Biernat P."/>
            <person name="Pawlowska J."/>
        </authorList>
    </citation>
    <scope>NUCLEOTIDE SEQUENCE [LARGE SCALE GENOMIC DNA]</scope>
    <source>
        <strain evidence="7 8">CBS 142.35</strain>
    </source>
</reference>
<feature type="repeat" description="Pumilio" evidence="3">
    <location>
        <begin position="699"/>
        <end position="734"/>
    </location>
</feature>
<dbReference type="PROSITE" id="PS50102">
    <property type="entry name" value="RRM"/>
    <property type="match status" value="2"/>
</dbReference>
<feature type="compositionally biased region" description="Low complexity" evidence="4">
    <location>
        <begin position="537"/>
        <end position="582"/>
    </location>
</feature>
<evidence type="ECO:0000256" key="2">
    <source>
        <dbReference type="PROSITE-ProRule" id="PRU00176"/>
    </source>
</evidence>
<comment type="caution">
    <text evidence="7">The sequence shown here is derived from an EMBL/GenBank/DDBJ whole genome shotgun (WGS) entry which is preliminary data.</text>
</comment>
<feature type="compositionally biased region" description="Polar residues" evidence="4">
    <location>
        <begin position="320"/>
        <end position="335"/>
    </location>
</feature>
<evidence type="ECO:0000256" key="3">
    <source>
        <dbReference type="PROSITE-ProRule" id="PRU00317"/>
    </source>
</evidence>
<feature type="compositionally biased region" description="Acidic residues" evidence="4">
    <location>
        <begin position="1130"/>
        <end position="1140"/>
    </location>
</feature>
<dbReference type="Gene3D" id="1.25.10.10">
    <property type="entry name" value="Leucine-rich Repeat Variant"/>
    <property type="match status" value="1"/>
</dbReference>
<feature type="region of interest" description="Disordered" evidence="4">
    <location>
        <begin position="642"/>
        <end position="664"/>
    </location>
</feature>
<dbReference type="AlphaFoldDB" id="A0A8H7VDS2"/>
<feature type="region of interest" description="Disordered" evidence="4">
    <location>
        <begin position="992"/>
        <end position="1017"/>
    </location>
</feature>
<proteinExistence type="predicted"/>
<feature type="compositionally biased region" description="Polar residues" evidence="4">
    <location>
        <begin position="74"/>
        <end position="94"/>
    </location>
</feature>
<dbReference type="InterPro" id="IPR000504">
    <property type="entry name" value="RRM_dom"/>
</dbReference>
<dbReference type="CDD" id="cd00590">
    <property type="entry name" value="RRM_SF"/>
    <property type="match status" value="2"/>
</dbReference>
<evidence type="ECO:0000313" key="7">
    <source>
        <dbReference type="EMBL" id="KAG2216695.1"/>
    </source>
</evidence>
<feature type="region of interest" description="Disordered" evidence="4">
    <location>
        <begin position="1083"/>
        <end position="1140"/>
    </location>
</feature>
<dbReference type="InterPro" id="IPR016024">
    <property type="entry name" value="ARM-type_fold"/>
</dbReference>
<dbReference type="Pfam" id="PF00076">
    <property type="entry name" value="RRM_1"/>
    <property type="match status" value="2"/>
</dbReference>
<feature type="compositionally biased region" description="Low complexity" evidence="4">
    <location>
        <begin position="992"/>
        <end position="1013"/>
    </location>
</feature>
<dbReference type="SUPFAM" id="SSF81995">
    <property type="entry name" value="beta-sandwich domain of Sec23/24"/>
    <property type="match status" value="1"/>
</dbReference>
<dbReference type="SUPFAM" id="SSF48371">
    <property type="entry name" value="ARM repeat"/>
    <property type="match status" value="1"/>
</dbReference>
<keyword evidence="8" id="KW-1185">Reference proteome</keyword>
<dbReference type="EMBL" id="JAEPRB010000372">
    <property type="protein sequence ID" value="KAG2216695.1"/>
    <property type="molecule type" value="Genomic_DNA"/>
</dbReference>
<feature type="compositionally biased region" description="Low complexity" evidence="4">
    <location>
        <begin position="649"/>
        <end position="661"/>
    </location>
</feature>
<dbReference type="InterPro" id="IPR011989">
    <property type="entry name" value="ARM-like"/>
</dbReference>
<feature type="region of interest" description="Disordered" evidence="4">
    <location>
        <begin position="533"/>
        <end position="586"/>
    </location>
</feature>
<evidence type="ECO:0000259" key="6">
    <source>
        <dbReference type="PROSITE" id="PS50303"/>
    </source>
</evidence>
<dbReference type="SMART" id="SM00025">
    <property type="entry name" value="Pumilio"/>
    <property type="match status" value="6"/>
</dbReference>
<dbReference type="InterPro" id="IPR012677">
    <property type="entry name" value="Nucleotide-bd_a/b_plait_sf"/>
</dbReference>
<feature type="region of interest" description="Disordered" evidence="4">
    <location>
        <begin position="315"/>
        <end position="336"/>
    </location>
</feature>
<dbReference type="SMART" id="SM00360">
    <property type="entry name" value="RRM"/>
    <property type="match status" value="2"/>
</dbReference>
<sequence length="1140" mass="126120">MDFWVSNGSNTRKHSPQGHPPTHTVSSRSPPLLVRTANETLENLPSTMDQPPLRRARADTMPTPSFPYAYPNLNVPTNTATETRNRSGSVTTSMFGYDTSPTDDSASSTVASTLASLGLDDENTPQPQQHQQQTEQEEIKQRNRAYTVAAAAGLPQQQQQLNRLGGLAPFTPFSPQTRTSVMQRPRAISLGMADGGGIEQQQPTATTATLLGANPYGHMFSSGGTPTLFNPQHQQLGMMLPTSAATGLTGDHRTLRSSRSSGNLVDLNNDILFHPQHHHHQQHRGFSRMTSQNQLGELPEMVAANDFYSRMTGTTTTTTNNFMEPTTSSSTQNLDESAPAQIPSRALWLGNINPSVSVPDLIKFFSDYGHVESARILSDKECAFVNFTDVESAIDSKNDLETRLGSMLAGTPVRVGYGKADVNIAMALTNEAGPNAQGPTRALWVGNIPANMNPAILRTIFQAFGTIDSVRVLSHKNCGFVNFEHQEDAVRARKSLQNKEILGPGTGMVRIGFAKAPSADEENENKMLGGVVLSSTSSSSSLQQQQLHQQQQQQQQQQFHHQQQQRQQHRQQQQSPNNKNNNEPLTLETYQATQWATAMMMTRMIMNASGDDDTKQQAPDLHTAIIAERRFIMKQLGCEVPEDVQRDQSPSGYSSVISSVPEMSGSSERKLDSLRLREIRKRLDAGPISLEEAEAFAEECSDEIVELCSDYIGNTIVQRIFENCSDETKQSLLECIAPYLASIGVHKNGTWAAQKIIDHATTPSQIQLIRENLASYVPLLLLDQFGNYVVQCCLNMGADQDRFIFDAIVEKCWEIGQGRFGARAVRAILENPAVTKDQQIHVAAAIIQNAVLLATNTNGTLLLIWYLDNNTDALQGRFRVLCPRLLPYLSKLCTHKLGSMIVLKIIHQQEELDARNLLLKAIFNDPNVLDDILKDQVHGVTLVQKILGIDDLKKREYYAQQVKDALNVRLNVQHIQGYKKLVEQLEEIESAAVPATTTTTTTTPTETATSSPEGPMGLEQVVVNDNNNNGNWMENPQTVAMMANMYAAAMTAATTLQQQDQPPKANSVDLAQFDSLLKTLLKQQEQQPKKENQESNLEEVSKEIDGDDHEKKSPPIEESLKEEKQISEQQQDEQDPTQEK</sequence>
<dbReference type="PROSITE" id="PS50302">
    <property type="entry name" value="PUM"/>
    <property type="match status" value="3"/>
</dbReference>
<evidence type="ECO:0008006" key="9">
    <source>
        <dbReference type="Google" id="ProtNLM"/>
    </source>
</evidence>
<dbReference type="InterPro" id="IPR001313">
    <property type="entry name" value="Pumilio_RNA-bd_rpt"/>
</dbReference>
<feature type="domain" description="RRM" evidence="5">
    <location>
        <begin position="345"/>
        <end position="420"/>
    </location>
</feature>
<dbReference type="PANTHER" id="PTHR47093:SF1">
    <property type="entry name" value="PROTEIN JSN1-RELATED"/>
    <property type="match status" value="1"/>
</dbReference>
<protein>
    <recommendedName>
        <fullName evidence="9">PUM-HD domain-containing protein</fullName>
    </recommendedName>
</protein>
<dbReference type="GO" id="GO:0003723">
    <property type="term" value="F:RNA binding"/>
    <property type="evidence" value="ECO:0007669"/>
    <property type="project" value="UniProtKB-UniRule"/>
</dbReference>
<accession>A0A8H7VDS2</accession>
<feature type="compositionally biased region" description="Basic and acidic residues" evidence="4">
    <location>
        <begin position="1087"/>
        <end position="1126"/>
    </location>
</feature>
<dbReference type="InterPro" id="IPR035979">
    <property type="entry name" value="RBD_domain_sf"/>
</dbReference>
<dbReference type="GO" id="GO:0000288">
    <property type="term" value="P:nuclear-transcribed mRNA catabolic process, deadenylation-dependent decay"/>
    <property type="evidence" value="ECO:0007669"/>
    <property type="project" value="TreeGrafter"/>
</dbReference>
<name>A0A8H7VDS2_9FUNG</name>
<feature type="region of interest" description="Disordered" evidence="4">
    <location>
        <begin position="1"/>
        <end position="143"/>
    </location>
</feature>
<gene>
    <name evidence="7" type="ORF">INT45_003438</name>
</gene>
<keyword evidence="1" id="KW-0677">Repeat</keyword>
<dbReference type="Pfam" id="PF00806">
    <property type="entry name" value="PUF"/>
    <property type="match status" value="3"/>
</dbReference>
<dbReference type="Proteomes" id="UP000646827">
    <property type="component" value="Unassembled WGS sequence"/>
</dbReference>
<feature type="domain" description="RRM" evidence="5">
    <location>
        <begin position="441"/>
        <end position="516"/>
    </location>
</feature>
<evidence type="ECO:0000256" key="1">
    <source>
        <dbReference type="ARBA" id="ARBA00022737"/>
    </source>
</evidence>
<dbReference type="SUPFAM" id="SSF54928">
    <property type="entry name" value="RNA-binding domain, RBD"/>
    <property type="match status" value="2"/>
</dbReference>
<feature type="repeat" description="Pumilio" evidence="3">
    <location>
        <begin position="772"/>
        <end position="810"/>
    </location>
</feature>